<evidence type="ECO:0000259" key="2">
    <source>
        <dbReference type="Pfam" id="PF14343"/>
    </source>
</evidence>
<organism evidence="3 4">
    <name type="scientific">Flavobacterium shii</name>
    <dbReference type="NCBI Taxonomy" id="2987687"/>
    <lineage>
        <taxon>Bacteria</taxon>
        <taxon>Pseudomonadati</taxon>
        <taxon>Bacteroidota</taxon>
        <taxon>Flavobacteriia</taxon>
        <taxon>Flavobacteriales</taxon>
        <taxon>Flavobacteriaceae</taxon>
        <taxon>Flavobacterium</taxon>
    </lineage>
</organism>
<dbReference type="RefSeq" id="WP_264207070.1">
    <property type="nucleotide sequence ID" value="NZ_JAOZEW010000016.1"/>
</dbReference>
<dbReference type="GO" id="GO:0008233">
    <property type="term" value="F:peptidase activity"/>
    <property type="evidence" value="ECO:0007669"/>
    <property type="project" value="UniProtKB-KW"/>
</dbReference>
<feature type="signal peptide" evidence="1">
    <location>
        <begin position="1"/>
        <end position="21"/>
    </location>
</feature>
<evidence type="ECO:0000313" key="3">
    <source>
        <dbReference type="EMBL" id="MCV9928963.1"/>
    </source>
</evidence>
<dbReference type="EMBL" id="JAOZEW010000016">
    <property type="protein sequence ID" value="MCV9928963.1"/>
    <property type="molecule type" value="Genomic_DNA"/>
</dbReference>
<protein>
    <submittedName>
        <fullName evidence="3">Protease complex subunit PrcB family protein</fullName>
    </submittedName>
</protein>
<feature type="domain" description="PrcB C-terminal" evidence="2">
    <location>
        <begin position="92"/>
        <end position="147"/>
    </location>
</feature>
<keyword evidence="4" id="KW-1185">Reference proteome</keyword>
<sequence>MKKIILGLFVVFGLSSCSLNSDNDYQNCGDYSNVAFSGFPLECNYTIKDMPTKPSTVAIKTQEKMDAYFIKNANPCPTPINPNIDFTKNYLIGIFAGPKTSGGYEIKITSIVENSCEIIVQYYEKEPQTGEVVTPAGTNPYDFVVIPKTDKPLFLNKVSQNKNFVVIGSFSGQCIGADCQQFFRINNLNVFQYLNVTPGQYDFSKYNYKALTKNGDYSEFSKLIPTEILNLNGGTKTYGNPDAADQGGLYFELNQSDKVTKVFIDNNNTSDQSTSIIAFKKVIKDKIAVLRN</sequence>
<keyword evidence="3" id="KW-0645">Protease</keyword>
<dbReference type="GO" id="GO:0006508">
    <property type="term" value="P:proteolysis"/>
    <property type="evidence" value="ECO:0007669"/>
    <property type="project" value="UniProtKB-KW"/>
</dbReference>
<reference evidence="3" key="1">
    <citation type="submission" date="2022-10" db="EMBL/GenBank/DDBJ databases">
        <title>Two novel species of Flavobacterium.</title>
        <authorList>
            <person name="Liu Q."/>
            <person name="Xin Y.-H."/>
        </authorList>
    </citation>
    <scope>NUCLEOTIDE SEQUENCE</scope>
    <source>
        <strain evidence="3">LS1R49</strain>
    </source>
</reference>
<keyword evidence="1" id="KW-0732">Signal</keyword>
<dbReference type="AlphaFoldDB" id="A0A9X3C7P4"/>
<dbReference type="Proteomes" id="UP001151079">
    <property type="component" value="Unassembled WGS sequence"/>
</dbReference>
<keyword evidence="3" id="KW-0378">Hydrolase</keyword>
<dbReference type="InterPro" id="IPR025748">
    <property type="entry name" value="PrcB_C_dom"/>
</dbReference>
<dbReference type="Pfam" id="PF14343">
    <property type="entry name" value="PrcB_C"/>
    <property type="match status" value="1"/>
</dbReference>
<proteinExistence type="predicted"/>
<accession>A0A9X3C7P4</accession>
<evidence type="ECO:0000313" key="4">
    <source>
        <dbReference type="Proteomes" id="UP001151079"/>
    </source>
</evidence>
<comment type="caution">
    <text evidence="3">The sequence shown here is derived from an EMBL/GenBank/DDBJ whole genome shotgun (WGS) entry which is preliminary data.</text>
</comment>
<feature type="chain" id="PRO_5040911174" evidence="1">
    <location>
        <begin position="22"/>
        <end position="292"/>
    </location>
</feature>
<gene>
    <name evidence="3" type="ORF">OIU83_14960</name>
</gene>
<name>A0A9X3C7P4_9FLAO</name>
<dbReference type="PROSITE" id="PS51257">
    <property type="entry name" value="PROKAR_LIPOPROTEIN"/>
    <property type="match status" value="1"/>
</dbReference>
<evidence type="ECO:0000256" key="1">
    <source>
        <dbReference type="SAM" id="SignalP"/>
    </source>
</evidence>